<dbReference type="CTD" id="189925"/>
<dbReference type="eggNOG" id="ENOG502SWI8">
    <property type="taxonomic scope" value="Eukaryota"/>
</dbReference>
<organism evidence="3 4">
    <name type="scientific">Caenorhabditis elegans</name>
    <dbReference type="NCBI Taxonomy" id="6239"/>
    <lineage>
        <taxon>Eukaryota</taxon>
        <taxon>Metazoa</taxon>
        <taxon>Ecdysozoa</taxon>
        <taxon>Nematoda</taxon>
        <taxon>Chromadorea</taxon>
        <taxon>Rhabditida</taxon>
        <taxon>Rhabditina</taxon>
        <taxon>Rhabditomorpha</taxon>
        <taxon>Rhabditoidea</taxon>
        <taxon>Rhabditidae</taxon>
        <taxon>Peloderinae</taxon>
        <taxon>Caenorhabditis</taxon>
    </lineage>
</organism>
<evidence type="ECO:0000313" key="3">
    <source>
        <dbReference type="EMBL" id="CAA16381.2"/>
    </source>
</evidence>
<feature type="signal peptide" evidence="1">
    <location>
        <begin position="1"/>
        <end position="17"/>
    </location>
</feature>
<dbReference type="OMA" id="FEINHPD"/>
<keyword evidence="1" id="KW-0732">Signal</keyword>
<feature type="chain" id="PRO_5004159114" evidence="1">
    <location>
        <begin position="18"/>
        <end position="201"/>
    </location>
</feature>
<dbReference type="PeptideAtlas" id="O62476"/>
<dbReference type="EMBL" id="BX284604">
    <property type="protein sequence ID" value="CAA16381.2"/>
    <property type="molecule type" value="Genomic_DNA"/>
</dbReference>
<evidence type="ECO:0000259" key="2">
    <source>
        <dbReference type="Pfam" id="PF23003"/>
    </source>
</evidence>
<dbReference type="InParanoid" id="O62476"/>
<keyword evidence="4" id="KW-1185">Reference proteome</keyword>
<evidence type="ECO:0000256" key="1">
    <source>
        <dbReference type="SAM" id="SignalP"/>
    </source>
</evidence>
<accession>O62476</accession>
<proteinExistence type="predicted"/>
<reference evidence="3 4" key="1">
    <citation type="journal article" date="1998" name="Science">
        <title>Genome sequence of the nematode C. elegans: a platform for investigating biology.</title>
        <authorList>
            <consortium name="The C. elegans sequencing consortium"/>
            <person name="Sulson J.E."/>
            <person name="Waterston R."/>
        </authorList>
    </citation>
    <scope>NUCLEOTIDE SEQUENCE [LARGE SCALE GENOMIC DNA]</scope>
    <source>
        <strain evidence="3 4">Bristol N2</strain>
    </source>
</reference>
<dbReference type="PIR" id="T26933">
    <property type="entry name" value="T26933"/>
</dbReference>
<dbReference type="PaxDb" id="6239-Y45F10D.6"/>
<gene>
    <name evidence="3" type="ORF">CELE_Y45F10D.6</name>
    <name evidence="3 5" type="ORF">Y45F10D.6</name>
</gene>
<evidence type="ECO:0000313" key="4">
    <source>
        <dbReference type="Proteomes" id="UP000001940"/>
    </source>
</evidence>
<name>O62476_CAEEL</name>
<dbReference type="KEGG" id="cel:CELE_Y45F10D.6"/>
<sequence>MLLVLLSLITLCSLRHSVPTNKTSQLHHFEINHPDGINAIFDLLPKVCKKNGHSYKVGEEFDVGNLRYTCQQFGVYVIAGCRTHLGRALELGDILVHDHVKFHCLAHGTSVFYRETACGGKGEIDCDMVPLPRGYEQVVQNEHLETTELPKEHSTHINGKELPKGWVLVHGGKVNENSENQMSTHILMYHPQLHGHVKQMN</sequence>
<dbReference type="Proteomes" id="UP000001940">
    <property type="component" value="Chromosome IV"/>
</dbReference>
<dbReference type="UCSC" id="Y45F10D.6">
    <property type="organism name" value="c. elegans"/>
</dbReference>
<dbReference type="GeneID" id="189925"/>
<dbReference type="WormBase" id="Y45F10D.6">
    <property type="protein sequence ID" value="CE39842"/>
    <property type="gene ID" value="WBGene00012886"/>
</dbReference>
<dbReference type="AGR" id="WB:WBGene00012886"/>
<evidence type="ECO:0000313" key="5">
    <source>
        <dbReference type="WormBase" id="Y45F10D.6"/>
    </source>
</evidence>
<dbReference type="Pfam" id="PF23003">
    <property type="entry name" value="Fn1_2"/>
    <property type="match status" value="1"/>
</dbReference>
<dbReference type="HOGENOM" id="CLU_1361533_0_0_1"/>
<dbReference type="Bgee" id="WBGene00012886">
    <property type="expression patterns" value="Expressed in larva and 2 other cell types or tissues"/>
</dbReference>
<dbReference type="FunCoup" id="O62476">
    <property type="interactions" value="97"/>
</dbReference>
<dbReference type="PANTHER" id="PTHR37978:SF1">
    <property type="entry name" value="DUF4200 DOMAIN-CONTAINING PROTEIN-RELATED"/>
    <property type="match status" value="1"/>
</dbReference>
<dbReference type="InterPro" id="IPR055119">
    <property type="entry name" value="Mig18_Fn1"/>
</dbReference>
<dbReference type="RefSeq" id="NP_502662.2">
    <property type="nucleotide sequence ID" value="NM_070261.2"/>
</dbReference>
<protein>
    <submittedName>
        <fullName evidence="3">Abnormal cell migration protein 18-like fibronectin type I domain-containing protein</fullName>
    </submittedName>
</protein>
<dbReference type="PANTHER" id="PTHR37978">
    <property type="entry name" value="PROTEIN CBG22381-RELATED"/>
    <property type="match status" value="1"/>
</dbReference>
<feature type="domain" description="Abnormal cell migration protein 18-like fibronectin type I" evidence="2">
    <location>
        <begin position="47"/>
        <end position="109"/>
    </location>
</feature>
<dbReference type="AlphaFoldDB" id="O62476"/>
<dbReference type="OrthoDB" id="5846929at2759"/>
<dbReference type="STRING" id="6239.Y45F10D.6.1"/>